<sequence length="83" mass="9578">MGLLKFLFISILVLYLFRVLVRMLLPMLFQSVVNRAAEQAGQQQYREPKRPREGSIKIDHAPPVKKSSVPDSEGDFVDYEEIK</sequence>
<keyword evidence="2" id="KW-1133">Transmembrane helix</keyword>
<dbReference type="EMBL" id="JADFFL010000008">
    <property type="protein sequence ID" value="MBE9663785.1"/>
    <property type="molecule type" value="Genomic_DNA"/>
</dbReference>
<name>A0A929PYT3_9SPHI</name>
<keyword evidence="2" id="KW-0812">Transmembrane</keyword>
<proteinExistence type="predicted"/>
<feature type="transmembrane region" description="Helical" evidence="2">
    <location>
        <begin position="6"/>
        <end position="25"/>
    </location>
</feature>
<dbReference type="Proteomes" id="UP000622475">
    <property type="component" value="Unassembled WGS sequence"/>
</dbReference>
<accession>A0A929PYT3</accession>
<feature type="compositionally biased region" description="Acidic residues" evidence="1">
    <location>
        <begin position="72"/>
        <end position="83"/>
    </location>
</feature>
<keyword evidence="4" id="KW-1185">Reference proteome</keyword>
<comment type="caution">
    <text evidence="3">The sequence shown here is derived from an EMBL/GenBank/DDBJ whole genome shotgun (WGS) entry which is preliminary data.</text>
</comment>
<dbReference type="RefSeq" id="WP_194113036.1">
    <property type="nucleotide sequence ID" value="NZ_JADFFL010000008.1"/>
</dbReference>
<evidence type="ECO:0000256" key="2">
    <source>
        <dbReference type="SAM" id="Phobius"/>
    </source>
</evidence>
<evidence type="ECO:0000256" key="1">
    <source>
        <dbReference type="SAM" id="MobiDB-lite"/>
    </source>
</evidence>
<feature type="region of interest" description="Disordered" evidence="1">
    <location>
        <begin position="39"/>
        <end position="83"/>
    </location>
</feature>
<gene>
    <name evidence="3" type="ORF">IRJ16_18015</name>
</gene>
<protein>
    <submittedName>
        <fullName evidence="3">DUF4834 domain-containing protein</fullName>
    </submittedName>
</protein>
<keyword evidence="2" id="KW-0472">Membrane</keyword>
<dbReference type="AlphaFoldDB" id="A0A929PYT3"/>
<organism evidence="3 4">
    <name type="scientific">Mucilaginibacter myungsuensis</name>
    <dbReference type="NCBI Taxonomy" id="649104"/>
    <lineage>
        <taxon>Bacteria</taxon>
        <taxon>Pseudomonadati</taxon>
        <taxon>Bacteroidota</taxon>
        <taxon>Sphingobacteriia</taxon>
        <taxon>Sphingobacteriales</taxon>
        <taxon>Sphingobacteriaceae</taxon>
        <taxon>Mucilaginibacter</taxon>
    </lineage>
</organism>
<evidence type="ECO:0000313" key="4">
    <source>
        <dbReference type="Proteomes" id="UP000622475"/>
    </source>
</evidence>
<feature type="compositionally biased region" description="Basic and acidic residues" evidence="1">
    <location>
        <begin position="46"/>
        <end position="62"/>
    </location>
</feature>
<evidence type="ECO:0000313" key="3">
    <source>
        <dbReference type="EMBL" id="MBE9663785.1"/>
    </source>
</evidence>
<reference evidence="3" key="1">
    <citation type="submission" date="2020-10" db="EMBL/GenBank/DDBJ databases">
        <title>Mucilaginibacter mali sp. nov., isolated from rhizosphere soil of apple orchard.</title>
        <authorList>
            <person name="Lee J.-S."/>
            <person name="Kim H.S."/>
            <person name="Kim J.-S."/>
        </authorList>
    </citation>
    <scope>NUCLEOTIDE SEQUENCE</scope>
    <source>
        <strain evidence="3">KCTC 22746</strain>
    </source>
</reference>